<evidence type="ECO:0000313" key="2">
    <source>
        <dbReference type="Proteomes" id="UP000289323"/>
    </source>
</evidence>
<accession>A0A3S4D6I6</accession>
<proteinExistence type="predicted"/>
<sequence>MNRHFYGAPKGLPLDALTKPSWARSWPGGPMWYQTPSARITGDELFLRVTHTLEGGAATLRDAIDEGRYCICLHVRTDQVDRTWRHRESLASIPELSNPEPMEPGREAETGSSVLFRACRDRPGSCAWCLTDWTTTVERAEGG</sequence>
<organism evidence="1 2">
    <name type="scientific">Thermothielavioides terrestris</name>
    <dbReference type="NCBI Taxonomy" id="2587410"/>
    <lineage>
        <taxon>Eukaryota</taxon>
        <taxon>Fungi</taxon>
        <taxon>Dikarya</taxon>
        <taxon>Ascomycota</taxon>
        <taxon>Pezizomycotina</taxon>
        <taxon>Sordariomycetes</taxon>
        <taxon>Sordariomycetidae</taxon>
        <taxon>Sordariales</taxon>
        <taxon>Chaetomiaceae</taxon>
        <taxon>Thermothielavioides</taxon>
    </lineage>
</organism>
<protein>
    <submittedName>
        <fullName evidence="1">C07b9e8d-c04b-478b-9286-f2df1c7f50bc</fullName>
    </submittedName>
</protein>
<evidence type="ECO:0000313" key="1">
    <source>
        <dbReference type="EMBL" id="SPQ24026.1"/>
    </source>
</evidence>
<dbReference type="Proteomes" id="UP000289323">
    <property type="component" value="Unassembled WGS sequence"/>
</dbReference>
<reference evidence="1 2" key="1">
    <citation type="submission" date="2018-04" db="EMBL/GenBank/DDBJ databases">
        <authorList>
            <person name="Huttner S."/>
            <person name="Dainat J."/>
        </authorList>
    </citation>
    <scope>NUCLEOTIDE SEQUENCE [LARGE SCALE GENOMIC DNA]</scope>
</reference>
<name>A0A3S4D6I6_9PEZI</name>
<dbReference type="AlphaFoldDB" id="A0A3S4D6I6"/>
<dbReference type="EMBL" id="OUUZ01000011">
    <property type="protein sequence ID" value="SPQ24026.1"/>
    <property type="molecule type" value="Genomic_DNA"/>
</dbReference>
<gene>
    <name evidence="1" type="ORF">TT172_LOCUS6445</name>
</gene>